<dbReference type="SUPFAM" id="SSF53067">
    <property type="entry name" value="Actin-like ATPase domain"/>
    <property type="match status" value="1"/>
</dbReference>
<dbReference type="Gene3D" id="3.30.420.40">
    <property type="match status" value="2"/>
</dbReference>
<dbReference type="AlphaFoldDB" id="X0Y785"/>
<protein>
    <recommendedName>
        <fullName evidence="2">ROK family protein</fullName>
    </recommendedName>
</protein>
<dbReference type="PANTHER" id="PTHR18964">
    <property type="entry name" value="ROK (REPRESSOR, ORF, KINASE) FAMILY"/>
    <property type="match status" value="1"/>
</dbReference>
<dbReference type="InterPro" id="IPR043129">
    <property type="entry name" value="ATPase_NBD"/>
</dbReference>
<feature type="non-terminal residue" evidence="1">
    <location>
        <position position="1"/>
    </location>
</feature>
<feature type="non-terminal residue" evidence="1">
    <location>
        <position position="230"/>
    </location>
</feature>
<dbReference type="Pfam" id="PF00480">
    <property type="entry name" value="ROK"/>
    <property type="match status" value="1"/>
</dbReference>
<evidence type="ECO:0000313" key="1">
    <source>
        <dbReference type="EMBL" id="GAG44568.1"/>
    </source>
</evidence>
<name>X0Y785_9ZZZZ</name>
<dbReference type="PANTHER" id="PTHR18964:SF149">
    <property type="entry name" value="BIFUNCTIONAL UDP-N-ACETYLGLUCOSAMINE 2-EPIMERASE_N-ACETYLMANNOSAMINE KINASE"/>
    <property type="match status" value="1"/>
</dbReference>
<comment type="caution">
    <text evidence="1">The sequence shown here is derived from an EMBL/GenBank/DDBJ whole genome shotgun (WGS) entry which is preliminary data.</text>
</comment>
<accession>X0Y785</accession>
<reference evidence="1" key="1">
    <citation type="journal article" date="2014" name="Front. Microbiol.">
        <title>High frequency of phylogenetically diverse reductive dehalogenase-homologous genes in deep subseafloor sedimentary metagenomes.</title>
        <authorList>
            <person name="Kawai M."/>
            <person name="Futagami T."/>
            <person name="Toyoda A."/>
            <person name="Takaki Y."/>
            <person name="Nishi S."/>
            <person name="Hori S."/>
            <person name="Arai W."/>
            <person name="Tsubouchi T."/>
            <person name="Morono Y."/>
            <person name="Uchiyama I."/>
            <person name="Ito T."/>
            <person name="Fujiyama A."/>
            <person name="Inagaki F."/>
            <person name="Takami H."/>
        </authorList>
    </citation>
    <scope>NUCLEOTIDE SEQUENCE</scope>
    <source>
        <strain evidence="1">Expedition CK06-06</strain>
    </source>
</reference>
<dbReference type="EMBL" id="BARS01052670">
    <property type="protein sequence ID" value="GAG44568.1"/>
    <property type="molecule type" value="Genomic_DNA"/>
</dbReference>
<proteinExistence type="predicted"/>
<evidence type="ECO:0008006" key="2">
    <source>
        <dbReference type="Google" id="ProtNLM"/>
    </source>
</evidence>
<organism evidence="1">
    <name type="scientific">marine sediment metagenome</name>
    <dbReference type="NCBI Taxonomy" id="412755"/>
    <lineage>
        <taxon>unclassified sequences</taxon>
        <taxon>metagenomes</taxon>
        <taxon>ecological metagenomes</taxon>
    </lineage>
</organism>
<dbReference type="InterPro" id="IPR000600">
    <property type="entry name" value="ROK"/>
</dbReference>
<gene>
    <name evidence="1" type="ORF">S01H1_78278</name>
</gene>
<sequence>VVCIANLKGEIIKKIRVPTNCSHSVEKIILQISNLVEAVIKQVKIKKNLIEGIGIAEAGIVDSSSGIIRYSPNFNWKNVNITSILEKKTGLHVFADNCTRVMAIGEIWHGERESVNNIFYVNVGYGIGSALMINGKLYNKHSEFGHIPITDEKILCNCGKYGCLEAVASGNAIERKANQLYNDSKNRWITAKDIAERAEQGDPVAHKIFKEAGYYIGKGLSFVENVFNPD</sequence>